<dbReference type="AlphaFoldDB" id="Q0KDV3"/>
<keyword evidence="4 9" id="KW-0479">Metal-binding</keyword>
<comment type="subunit">
    <text evidence="9">Homodimer.</text>
</comment>
<dbReference type="GO" id="GO:0008776">
    <property type="term" value="F:acetate kinase activity"/>
    <property type="evidence" value="ECO:0007669"/>
    <property type="project" value="UniProtKB-UniRule"/>
</dbReference>
<dbReference type="PRINTS" id="PR00471">
    <property type="entry name" value="ACETATEKNASE"/>
</dbReference>
<keyword evidence="8 9" id="KW-0460">Magnesium</keyword>
<evidence type="ECO:0000256" key="5">
    <source>
        <dbReference type="ARBA" id="ARBA00022741"/>
    </source>
</evidence>
<protein>
    <recommendedName>
        <fullName evidence="9">Acetate kinase</fullName>
        <ecNumber evidence="9">2.7.2.1</ecNumber>
    </recommendedName>
    <alternativeName>
        <fullName evidence="9">Acetokinase</fullName>
    </alternativeName>
</protein>
<dbReference type="GO" id="GO:0005829">
    <property type="term" value="C:cytosol"/>
    <property type="evidence" value="ECO:0007669"/>
    <property type="project" value="TreeGrafter"/>
</dbReference>
<comment type="cofactor">
    <cofactor evidence="9">
        <name>Mg(2+)</name>
        <dbReference type="ChEBI" id="CHEBI:18420"/>
    </cofactor>
    <cofactor evidence="9">
        <name>Mn(2+)</name>
        <dbReference type="ChEBI" id="CHEBI:29035"/>
    </cofactor>
    <text evidence="9">Mg(2+). Can also accept Mn(2+).</text>
</comment>
<keyword evidence="3 9" id="KW-0808">Transferase</keyword>
<evidence type="ECO:0000256" key="6">
    <source>
        <dbReference type="ARBA" id="ARBA00022777"/>
    </source>
</evidence>
<dbReference type="EMBL" id="AM260479">
    <property type="protein sequence ID" value="CAJ91818.1"/>
    <property type="molecule type" value="Genomic_DNA"/>
</dbReference>
<keyword evidence="6 9" id="KW-0418">Kinase</keyword>
<dbReference type="GO" id="GO:0006083">
    <property type="term" value="P:acetate metabolic process"/>
    <property type="evidence" value="ECO:0007669"/>
    <property type="project" value="TreeGrafter"/>
</dbReference>
<dbReference type="eggNOG" id="COG0282">
    <property type="taxonomic scope" value="Bacteria"/>
</dbReference>
<keyword evidence="5 9" id="KW-0547">Nucleotide-binding</keyword>
<dbReference type="UniPathway" id="UPA00340">
    <property type="reaction ID" value="UER00458"/>
</dbReference>
<feature type="binding site" evidence="9">
    <location>
        <begin position="372"/>
        <end position="374"/>
    </location>
    <ligand>
        <name>ATP</name>
        <dbReference type="ChEBI" id="CHEBI:30616"/>
    </ligand>
</feature>
<evidence type="ECO:0000256" key="2">
    <source>
        <dbReference type="ARBA" id="ARBA00022490"/>
    </source>
</evidence>
<feature type="binding site" evidence="9">
    <location>
        <position position="469"/>
    </location>
    <ligand>
        <name>Mg(2+)</name>
        <dbReference type="ChEBI" id="CHEBI:18420"/>
    </ligand>
</feature>
<dbReference type="PANTHER" id="PTHR21060">
    <property type="entry name" value="ACETATE KINASE"/>
    <property type="match status" value="1"/>
</dbReference>
<comment type="function">
    <text evidence="9">Catalyzes the formation of acetyl phosphate from acetate and ATP. Can also catalyze the reverse reaction.</text>
</comment>
<evidence type="ECO:0000313" key="12">
    <source>
        <dbReference type="Proteomes" id="UP000008210"/>
    </source>
</evidence>
<dbReference type="HOGENOM" id="CLU_020352_0_0_4"/>
<evidence type="ECO:0000256" key="7">
    <source>
        <dbReference type="ARBA" id="ARBA00022840"/>
    </source>
</evidence>
<dbReference type="Proteomes" id="UP000008210">
    <property type="component" value="Chromosome 1"/>
</dbReference>
<feature type="site" description="Transition state stabilizer" evidence="9">
    <location>
        <position position="331"/>
    </location>
</feature>
<dbReference type="GO" id="GO:0005524">
    <property type="term" value="F:ATP binding"/>
    <property type="evidence" value="ECO:0007669"/>
    <property type="project" value="UniProtKB-KW"/>
</dbReference>
<keyword evidence="7 9" id="KW-0067">ATP-binding</keyword>
<dbReference type="NCBIfam" id="TIGR00016">
    <property type="entry name" value="ackA"/>
    <property type="match status" value="1"/>
</dbReference>
<dbReference type="Gene3D" id="3.30.420.40">
    <property type="match status" value="2"/>
</dbReference>
<feature type="binding site" evidence="9">
    <location>
        <position position="92"/>
    </location>
    <ligand>
        <name>Mg(2+)</name>
        <dbReference type="ChEBI" id="CHEBI:18420"/>
    </ligand>
</feature>
<evidence type="ECO:0000256" key="9">
    <source>
        <dbReference type="HAMAP-Rule" id="MF_00020"/>
    </source>
</evidence>
<feature type="binding site" evidence="9">
    <location>
        <position position="183"/>
    </location>
    <ligand>
        <name>substrate</name>
    </ligand>
</feature>
<dbReference type="HAMAP" id="MF_00020">
    <property type="entry name" value="Acetate_kinase"/>
    <property type="match status" value="1"/>
</dbReference>
<name>Q0KDV3_CUPNH</name>
<dbReference type="PANTHER" id="PTHR21060:SF21">
    <property type="entry name" value="ACETATE KINASE"/>
    <property type="match status" value="1"/>
</dbReference>
<dbReference type="InterPro" id="IPR023865">
    <property type="entry name" value="Aliphatic_acid_kinase_CS"/>
</dbReference>
<dbReference type="GO" id="GO:0006085">
    <property type="term" value="P:acetyl-CoA biosynthetic process"/>
    <property type="evidence" value="ECO:0007669"/>
    <property type="project" value="UniProtKB-UniRule"/>
</dbReference>
<dbReference type="PROSITE" id="PS01075">
    <property type="entry name" value="ACETATE_KINASE_1"/>
    <property type="match status" value="1"/>
</dbReference>
<dbReference type="SUPFAM" id="SSF53067">
    <property type="entry name" value="Actin-like ATPase domain"/>
    <property type="match status" value="2"/>
</dbReference>
<reference evidence="11 12" key="1">
    <citation type="journal article" date="2006" name="Nat. Biotechnol.">
        <title>Genome sequence of the bioplastic-producing 'Knallgas' bacterium Ralstonia eutropha H16.</title>
        <authorList>
            <person name="Pohlmann A."/>
            <person name="Fricke W.F."/>
            <person name="Reinecke F."/>
            <person name="Kusian B."/>
            <person name="Liesegang H."/>
            <person name="Cramm R."/>
            <person name="Eitinger T."/>
            <person name="Ewering C."/>
            <person name="Potter M."/>
            <person name="Schwartz E."/>
            <person name="Strittmatter A."/>
            <person name="Voss I."/>
            <person name="Gottschalk G."/>
            <person name="Steinbuechel A."/>
            <person name="Friedrich B."/>
            <person name="Bowien B."/>
        </authorList>
    </citation>
    <scope>NUCLEOTIDE SEQUENCE [LARGE SCALE GENOMIC DNA]</scope>
    <source>
        <strain evidence="12">ATCC 17699 / DSM 428 / KCTC 22496 / NCIMB 10442 / H16 / Stanier 337</strain>
    </source>
</reference>
<comment type="caution">
    <text evidence="9">Lacks conserved residue(s) required for the propagation of feature annotation.</text>
</comment>
<proteinExistence type="inferred from homology"/>
<sequence length="487" mass="51443">MLAKQLTFLAGAEAAGIVLGARVPIILTSRADSVRAHRQLRHCRAAGPCAPQRRSRGAGLSHARAALAQPLGSPSSVPAIHPAVHPVILVVNAGSSSVKVSVYAVPDAAHGNADINPVLSAHGQIEGIGVAPRLTARMVDGRVVADETFPQAQVADHDAAFRLVRLVLSVGLRDNPPVAIGHRVVHGGADYAQAVRIDDEVIAKLEALVPLAPLHQPHNLTAIRAVREAVPDLLQVACFDTAFHAGHDVLAQLMALPYAYYERGIRRYGFHGLSYEYIARRLRQVAPDLAEGRVIVAHLGNGASLCAMRDGRSVESTMGLTALDGLPMGTRCGSVDPGALLWLAQQGMKPAEIQTMLYQESGLKGLSGVSSDMRALLASDAPRARLALDFYAYRAAQEIGKLATTLGDLDALVFTAGIGANSPPVRARICEHLAGLFGIALDGGANGENSQRVSRDDSRVPVLVLPTDEEGMIALNTARILRECGQL</sequence>
<keyword evidence="2 9" id="KW-0963">Cytoplasm</keyword>
<comment type="catalytic activity">
    <reaction evidence="9">
        <text>acetate + ATP = acetyl phosphate + ADP</text>
        <dbReference type="Rhea" id="RHEA:11352"/>
        <dbReference type="ChEBI" id="CHEBI:22191"/>
        <dbReference type="ChEBI" id="CHEBI:30089"/>
        <dbReference type="ChEBI" id="CHEBI:30616"/>
        <dbReference type="ChEBI" id="CHEBI:456216"/>
        <dbReference type="EC" id="2.7.2.1"/>
    </reaction>
</comment>
<dbReference type="Gene3D" id="3.40.718.10">
    <property type="entry name" value="Isopropylmalate Dehydrogenase"/>
    <property type="match status" value="1"/>
</dbReference>
<evidence type="ECO:0000256" key="10">
    <source>
        <dbReference type="RuleBase" id="RU003835"/>
    </source>
</evidence>
<dbReference type="PROSITE" id="PS01076">
    <property type="entry name" value="ACETATE_KINASE_2"/>
    <property type="match status" value="1"/>
</dbReference>
<gene>
    <name evidence="11" type="primary">ackA2</name>
    <name evidence="9" type="synonym">ackA</name>
    <name evidence="11" type="ordered locus">H16_A0670</name>
</gene>
<accession>Q0KDV3</accession>
<dbReference type="InterPro" id="IPR004372">
    <property type="entry name" value="Ac/propionate_kinase"/>
</dbReference>
<feature type="binding site" evidence="9">
    <location>
        <position position="99"/>
    </location>
    <ligand>
        <name>ATP</name>
        <dbReference type="ChEBI" id="CHEBI:30616"/>
    </ligand>
</feature>
<dbReference type="STRING" id="381666.H16_A0670"/>
<organism evidence="11 12">
    <name type="scientific">Cupriavidus necator (strain ATCC 17699 / DSM 428 / KCTC 22496 / NCIMB 10442 / H16 / Stanier 337)</name>
    <name type="common">Ralstonia eutropha</name>
    <dbReference type="NCBI Taxonomy" id="381666"/>
    <lineage>
        <taxon>Bacteria</taxon>
        <taxon>Pseudomonadati</taxon>
        <taxon>Pseudomonadota</taxon>
        <taxon>Betaproteobacteria</taxon>
        <taxon>Burkholderiales</taxon>
        <taxon>Burkholderiaceae</taxon>
        <taxon>Cupriavidus</taxon>
    </lineage>
</organism>
<feature type="binding site" evidence="9">
    <location>
        <begin position="298"/>
        <end position="302"/>
    </location>
    <ligand>
        <name>ATP</name>
        <dbReference type="ChEBI" id="CHEBI:30616"/>
    </ligand>
</feature>
<dbReference type="InterPro" id="IPR000890">
    <property type="entry name" value="Aliphatic_acid_kin_short-chain"/>
</dbReference>
<dbReference type="EC" id="2.7.2.1" evidence="9"/>
<evidence type="ECO:0000256" key="8">
    <source>
        <dbReference type="ARBA" id="ARBA00022842"/>
    </source>
</evidence>
<feature type="site" description="Transition state stabilizer" evidence="9">
    <location>
        <position position="271"/>
    </location>
</feature>
<evidence type="ECO:0000256" key="1">
    <source>
        <dbReference type="ARBA" id="ARBA00008748"/>
    </source>
</evidence>
<evidence type="ECO:0000256" key="3">
    <source>
        <dbReference type="ARBA" id="ARBA00022679"/>
    </source>
</evidence>
<comment type="subcellular location">
    <subcellularLocation>
        <location evidence="9">Cytoplasm</location>
    </subcellularLocation>
</comment>
<comment type="pathway">
    <text evidence="9">Metabolic intermediate biosynthesis; acetyl-CoA biosynthesis; acetyl-CoA from acetate: step 1/2.</text>
</comment>
<comment type="similarity">
    <text evidence="1 9 10">Belongs to the acetokinase family.</text>
</comment>
<evidence type="ECO:0000256" key="4">
    <source>
        <dbReference type="ARBA" id="ARBA00022723"/>
    </source>
</evidence>
<dbReference type="Pfam" id="PF00871">
    <property type="entry name" value="Acetate_kinase"/>
    <property type="match status" value="1"/>
</dbReference>
<feature type="active site" description="Proton donor/acceptor" evidence="9">
    <location>
        <position position="240"/>
    </location>
</feature>
<dbReference type="GO" id="GO:0000287">
    <property type="term" value="F:magnesium ion binding"/>
    <property type="evidence" value="ECO:0007669"/>
    <property type="project" value="UniProtKB-UniRule"/>
</dbReference>
<keyword evidence="12" id="KW-1185">Reference proteome</keyword>
<dbReference type="InterPro" id="IPR043129">
    <property type="entry name" value="ATPase_NBD"/>
</dbReference>
<evidence type="ECO:0000313" key="11">
    <source>
        <dbReference type="EMBL" id="CAJ91818.1"/>
    </source>
</evidence>
<dbReference type="KEGG" id="reh:H16_A0670"/>